<gene>
    <name evidence="4" type="ORF">FUG_LOCUS541745</name>
</gene>
<name>A0A4E9EKZ8_GIBZA</name>
<dbReference type="EMBL" id="CAAKMV010000185">
    <property type="protein sequence ID" value="VIO63607.1"/>
    <property type="molecule type" value="Genomic_DNA"/>
</dbReference>
<feature type="region of interest" description="Disordered" evidence="2">
    <location>
        <begin position="325"/>
        <end position="377"/>
    </location>
</feature>
<feature type="region of interest" description="Disordered" evidence="2">
    <location>
        <begin position="401"/>
        <end position="441"/>
    </location>
</feature>
<feature type="transmembrane region" description="Helical" evidence="3">
    <location>
        <begin position="445"/>
        <end position="467"/>
    </location>
</feature>
<dbReference type="AlphaFoldDB" id="A0A4E9EKZ8"/>
<evidence type="ECO:0000256" key="3">
    <source>
        <dbReference type="SAM" id="Phobius"/>
    </source>
</evidence>
<sequence length="643" mass="70258">MKASRLELVESPAAWYSWSQFDVTLPSHNTNKHIYLVDNNLAMRGLTQAAAAVLTPVLVLAHGPHHPPPPPPPPPPMGFLPSALDVTPSAFVTLNVPWSDTEAYPLTLRFDVEESEEVCGPASIKLNGEPLNQDAKGHGVGSFLVNNETTISAEWAFECIGPKEFPFGQSMRFNVKALDDMAVNDESSFWMTFKQTAPVRISDVGNAAYVWSLSVPFSKENNTSTGDKSTADHPPPIWESTHRDFQDPEEELQVELMELEALHKQILQLEQLVEEREASVAKKLGKKYPPPPPSTYKKIKDCDGVQCVLHTVKDGVRHTAHRFYDHVFGHPPPPPHHGPPHGPHHGNGTHPHPPHHGPPHHGPPPPPPPHHGHPFPFPGGHPPPPHCPPCACDPHHGNPPPPPPPPHHHEDGPHGPHHGGPHHPEGFRAEGHEGHPPPPPPHHPIIVILGVLAIALALFSGIAIAYIHRRIARLSPESRRAIRRAFRQSPEERRKGSALKAAYRAFVSRCVENDEDEKEAMLHGERRRRSSSASSVTMEEEIASFREAANMVDGIVAAEEGHSAHARSYSYISGSSGSSHPTHHSAPAAYRNFPDDESLPAYDDDERDSSVVSDGCRYTPGSSDYTPSATGSNASDVLGDTKN</sequence>
<feature type="region of interest" description="Disordered" evidence="2">
    <location>
        <begin position="571"/>
        <end position="643"/>
    </location>
</feature>
<proteinExistence type="predicted"/>
<feature type="compositionally biased region" description="Polar residues" evidence="2">
    <location>
        <begin position="620"/>
        <end position="635"/>
    </location>
</feature>
<keyword evidence="3" id="KW-0812">Transmembrane</keyword>
<feature type="region of interest" description="Disordered" evidence="2">
    <location>
        <begin position="514"/>
        <end position="539"/>
    </location>
</feature>
<evidence type="ECO:0000256" key="1">
    <source>
        <dbReference type="SAM" id="Coils"/>
    </source>
</evidence>
<keyword evidence="3" id="KW-0472">Membrane</keyword>
<evidence type="ECO:0000256" key="2">
    <source>
        <dbReference type="SAM" id="MobiDB-lite"/>
    </source>
</evidence>
<feature type="compositionally biased region" description="Low complexity" evidence="2">
    <location>
        <begin position="571"/>
        <end position="590"/>
    </location>
</feature>
<protein>
    <submittedName>
        <fullName evidence="4">Uncharacterized protein</fullName>
    </submittedName>
</protein>
<feature type="coiled-coil region" evidence="1">
    <location>
        <begin position="249"/>
        <end position="279"/>
    </location>
</feature>
<keyword evidence="3" id="KW-1133">Transmembrane helix</keyword>
<keyword evidence="1" id="KW-0175">Coiled coil</keyword>
<accession>A0A4E9EKZ8</accession>
<reference evidence="4" key="1">
    <citation type="submission" date="2019-04" db="EMBL/GenBank/DDBJ databases">
        <authorList>
            <person name="Melise S."/>
            <person name="Noan J."/>
            <person name="Okalmin O."/>
        </authorList>
    </citation>
    <scope>NUCLEOTIDE SEQUENCE</scope>
    <source>
        <strain evidence="4">FN9</strain>
    </source>
</reference>
<feature type="compositionally biased region" description="Acidic residues" evidence="2">
    <location>
        <begin position="595"/>
        <end position="607"/>
    </location>
</feature>
<evidence type="ECO:0000313" key="4">
    <source>
        <dbReference type="EMBL" id="VIO63607.1"/>
    </source>
</evidence>
<feature type="compositionally biased region" description="Pro residues" evidence="2">
    <location>
        <begin position="360"/>
        <end position="377"/>
    </location>
</feature>
<organism evidence="4">
    <name type="scientific">Gibberella zeae</name>
    <name type="common">Wheat head blight fungus</name>
    <name type="synonym">Fusarium graminearum</name>
    <dbReference type="NCBI Taxonomy" id="5518"/>
    <lineage>
        <taxon>Eukaryota</taxon>
        <taxon>Fungi</taxon>
        <taxon>Dikarya</taxon>
        <taxon>Ascomycota</taxon>
        <taxon>Pezizomycotina</taxon>
        <taxon>Sordariomycetes</taxon>
        <taxon>Hypocreomycetidae</taxon>
        <taxon>Hypocreales</taxon>
        <taxon>Nectriaceae</taxon>
        <taxon>Fusarium</taxon>
    </lineage>
</organism>
<feature type="compositionally biased region" description="Basic and acidic residues" evidence="2">
    <location>
        <begin position="422"/>
        <end position="435"/>
    </location>
</feature>